<dbReference type="Proteomes" id="UP000821845">
    <property type="component" value="Chromosome 5"/>
</dbReference>
<sequence length="206" mass="21834">MGVVNASGADNEGSERSRAGKATKLARRGKKKEKSGEGYRPSQWWPTRTGGSVAPTWPALCALSHAGGGWHSYNGYTCALYCPRYYYLSTRKDAYPPSLLPPAKRDPTTSAGDAHASAAAADGGGGLVGVRPISGHRNDGPYFPRAEAAAGALIRGALRDVGPPSPLDKHAMGPPGISDPRRQAEGRLPRYARAEPFPERDLLRVS</sequence>
<reference evidence="1" key="1">
    <citation type="submission" date="2020-05" db="EMBL/GenBank/DDBJ databases">
        <title>Large-scale comparative analyses of tick genomes elucidate their genetic diversity and vector capacities.</title>
        <authorList>
            <person name="Jia N."/>
            <person name="Wang J."/>
            <person name="Shi W."/>
            <person name="Du L."/>
            <person name="Sun Y."/>
            <person name="Zhan W."/>
            <person name="Jiang J."/>
            <person name="Wang Q."/>
            <person name="Zhang B."/>
            <person name="Ji P."/>
            <person name="Sakyi L.B."/>
            <person name="Cui X."/>
            <person name="Yuan T."/>
            <person name="Jiang B."/>
            <person name="Yang W."/>
            <person name="Lam T.T.-Y."/>
            <person name="Chang Q."/>
            <person name="Ding S."/>
            <person name="Wang X."/>
            <person name="Zhu J."/>
            <person name="Ruan X."/>
            <person name="Zhao L."/>
            <person name="Wei J."/>
            <person name="Que T."/>
            <person name="Du C."/>
            <person name="Cheng J."/>
            <person name="Dai P."/>
            <person name="Han X."/>
            <person name="Huang E."/>
            <person name="Gao Y."/>
            <person name="Liu J."/>
            <person name="Shao H."/>
            <person name="Ye R."/>
            <person name="Li L."/>
            <person name="Wei W."/>
            <person name="Wang X."/>
            <person name="Wang C."/>
            <person name="Yang T."/>
            <person name="Huo Q."/>
            <person name="Li W."/>
            <person name="Guo W."/>
            <person name="Chen H."/>
            <person name="Zhou L."/>
            <person name="Ni X."/>
            <person name="Tian J."/>
            <person name="Zhou Y."/>
            <person name="Sheng Y."/>
            <person name="Liu T."/>
            <person name="Pan Y."/>
            <person name="Xia L."/>
            <person name="Li J."/>
            <person name="Zhao F."/>
            <person name="Cao W."/>
        </authorList>
    </citation>
    <scope>NUCLEOTIDE SEQUENCE</scope>
    <source>
        <strain evidence="1">Hyas-2018</strain>
    </source>
</reference>
<protein>
    <submittedName>
        <fullName evidence="1">Uncharacterized protein</fullName>
    </submittedName>
</protein>
<evidence type="ECO:0000313" key="1">
    <source>
        <dbReference type="EMBL" id="KAH6931265.1"/>
    </source>
</evidence>
<proteinExistence type="predicted"/>
<dbReference type="EMBL" id="CM023485">
    <property type="protein sequence ID" value="KAH6931265.1"/>
    <property type="molecule type" value="Genomic_DNA"/>
</dbReference>
<gene>
    <name evidence="1" type="ORF">HPB50_023261</name>
</gene>
<accession>A0ACB7S9P3</accession>
<name>A0ACB7S9P3_HYAAI</name>
<evidence type="ECO:0000313" key="2">
    <source>
        <dbReference type="Proteomes" id="UP000821845"/>
    </source>
</evidence>
<keyword evidence="2" id="KW-1185">Reference proteome</keyword>
<comment type="caution">
    <text evidence="1">The sequence shown here is derived from an EMBL/GenBank/DDBJ whole genome shotgun (WGS) entry which is preliminary data.</text>
</comment>
<organism evidence="1 2">
    <name type="scientific">Hyalomma asiaticum</name>
    <name type="common">Tick</name>
    <dbReference type="NCBI Taxonomy" id="266040"/>
    <lineage>
        <taxon>Eukaryota</taxon>
        <taxon>Metazoa</taxon>
        <taxon>Ecdysozoa</taxon>
        <taxon>Arthropoda</taxon>
        <taxon>Chelicerata</taxon>
        <taxon>Arachnida</taxon>
        <taxon>Acari</taxon>
        <taxon>Parasitiformes</taxon>
        <taxon>Ixodida</taxon>
        <taxon>Ixodoidea</taxon>
        <taxon>Ixodidae</taxon>
        <taxon>Hyalomminae</taxon>
        <taxon>Hyalomma</taxon>
    </lineage>
</organism>